<sequence length="107" mass="12233">MAKYQKPVLFYQGNCGNDAARVALVSVSVESALLGYGVEIYHKVLSQLEKKYNCSLYDCYKHPECLNEILKTLPRNSRYKITQSIRNGLEEFSYVKPVSKFLDTLDS</sequence>
<dbReference type="Proteomes" id="UP000230607">
    <property type="component" value="Chromosome 1"/>
</dbReference>
<accession>A0A2H1FFB8</accession>
<dbReference type="AlphaFoldDB" id="A0A2H1FFB8"/>
<protein>
    <submittedName>
        <fullName evidence="1">Uncharacterized protein</fullName>
    </submittedName>
</protein>
<gene>
    <name evidence="1" type="ORF">NCS_11267</name>
</gene>
<name>A0A2H1FFB8_9ARCH</name>
<evidence type="ECO:0000313" key="2">
    <source>
        <dbReference type="Proteomes" id="UP000230607"/>
    </source>
</evidence>
<dbReference type="EMBL" id="LT841358">
    <property type="protein sequence ID" value="SMH71460.1"/>
    <property type="molecule type" value="Genomic_DNA"/>
</dbReference>
<proteinExistence type="predicted"/>
<organism evidence="1 2">
    <name type="scientific">Candidatus Nitrosotalea okcheonensis</name>
    <dbReference type="NCBI Taxonomy" id="1903276"/>
    <lineage>
        <taxon>Archaea</taxon>
        <taxon>Nitrososphaerota</taxon>
        <taxon>Nitrososphaeria</taxon>
        <taxon>Nitrosotaleales</taxon>
        <taxon>Nitrosotaleaceae</taxon>
        <taxon>Nitrosotalea</taxon>
    </lineage>
</organism>
<keyword evidence="2" id="KW-1185">Reference proteome</keyword>
<evidence type="ECO:0000313" key="1">
    <source>
        <dbReference type="EMBL" id="SMH71460.1"/>
    </source>
</evidence>
<reference evidence="2" key="1">
    <citation type="submission" date="2017-03" db="EMBL/GenBank/DDBJ databases">
        <authorList>
            <person name="Herbold C."/>
        </authorList>
    </citation>
    <scope>NUCLEOTIDE SEQUENCE [LARGE SCALE GENOMIC DNA]</scope>
</reference>